<proteinExistence type="predicted"/>
<dbReference type="Pfam" id="PF00174">
    <property type="entry name" value="Oxidored_molyb"/>
    <property type="match status" value="1"/>
</dbReference>
<dbReference type="SUPFAM" id="SSF56524">
    <property type="entry name" value="Oxidoreductase molybdopterin-binding domain"/>
    <property type="match status" value="1"/>
</dbReference>
<dbReference type="PANTHER" id="PTHR43032">
    <property type="entry name" value="PROTEIN-METHIONINE-SULFOXIDE REDUCTASE"/>
    <property type="match status" value="1"/>
</dbReference>
<dbReference type="InterPro" id="IPR036374">
    <property type="entry name" value="OxRdtase_Mopterin-bd_sf"/>
</dbReference>
<comment type="caution">
    <text evidence="2">The sequence shown here is derived from an EMBL/GenBank/DDBJ whole genome shotgun (WGS) entry which is preliminary data.</text>
</comment>
<gene>
    <name evidence="2" type="ORF">ACFFF7_11880</name>
</gene>
<protein>
    <submittedName>
        <fullName evidence="2">Molybdopterin-dependent oxidoreductase</fullName>
    </submittedName>
</protein>
<keyword evidence="3" id="KW-1185">Reference proteome</keyword>
<dbReference type="PANTHER" id="PTHR43032:SF2">
    <property type="entry name" value="BLL0505 PROTEIN"/>
    <property type="match status" value="1"/>
</dbReference>
<dbReference type="InterPro" id="IPR000572">
    <property type="entry name" value="OxRdtase_Mopterin-bd_dom"/>
</dbReference>
<sequence>MIVSRRKLIGMGAAGAGGLLLGGCDKLNGSETFRGALGSATDLTMRSQRLLMGDALAREFTEAEMSPVFKANGSLGVSDPVYRQHFDQGFAQWTLQVDGLVKQPLALPLSALRALPQRTQITRHDCVEGWSAIGKWQGPPLAAVLAQAGLLPSARYVVFHCADMLRGAPYYESIDLVDAFHPQTILAWRMNDQPLSEPHGAPIRLRVERQLGYKQAKYIMRIELRDTLAGLHGGKGGRWEDALGYQWYAGI</sequence>
<organism evidence="2 3">
    <name type="scientific">Novosphingobium aquiterrae</name>
    <dbReference type="NCBI Taxonomy" id="624388"/>
    <lineage>
        <taxon>Bacteria</taxon>
        <taxon>Pseudomonadati</taxon>
        <taxon>Pseudomonadota</taxon>
        <taxon>Alphaproteobacteria</taxon>
        <taxon>Sphingomonadales</taxon>
        <taxon>Sphingomonadaceae</taxon>
        <taxon>Novosphingobium</taxon>
    </lineage>
</organism>
<evidence type="ECO:0000313" key="2">
    <source>
        <dbReference type="EMBL" id="MFC0590117.1"/>
    </source>
</evidence>
<evidence type="ECO:0000313" key="3">
    <source>
        <dbReference type="Proteomes" id="UP001589943"/>
    </source>
</evidence>
<reference evidence="2 3" key="1">
    <citation type="submission" date="2024-09" db="EMBL/GenBank/DDBJ databases">
        <authorList>
            <person name="Sun Q."/>
            <person name="Mori K."/>
        </authorList>
    </citation>
    <scope>NUCLEOTIDE SEQUENCE [LARGE SCALE GENOMIC DNA]</scope>
    <source>
        <strain evidence="2 3">NCAIM B.02537</strain>
    </source>
</reference>
<evidence type="ECO:0000259" key="1">
    <source>
        <dbReference type="Pfam" id="PF00174"/>
    </source>
</evidence>
<accession>A0ABV6PJV8</accession>
<name>A0ABV6PJV8_9SPHN</name>
<dbReference type="Gene3D" id="3.90.420.10">
    <property type="entry name" value="Oxidoreductase, molybdopterin-binding domain"/>
    <property type="match status" value="1"/>
</dbReference>
<feature type="domain" description="Oxidoreductase molybdopterin-binding" evidence="1">
    <location>
        <begin position="91"/>
        <end position="227"/>
    </location>
</feature>
<dbReference type="EMBL" id="JBHLTL010000006">
    <property type="protein sequence ID" value="MFC0590117.1"/>
    <property type="molecule type" value="Genomic_DNA"/>
</dbReference>
<dbReference type="RefSeq" id="WP_379481566.1">
    <property type="nucleotide sequence ID" value="NZ_JBHLTL010000006.1"/>
</dbReference>
<dbReference type="Proteomes" id="UP001589943">
    <property type="component" value="Unassembled WGS sequence"/>
</dbReference>
<dbReference type="PROSITE" id="PS51257">
    <property type="entry name" value="PROKAR_LIPOPROTEIN"/>
    <property type="match status" value="1"/>
</dbReference>